<keyword evidence="2" id="KW-0614">Plasmid</keyword>
<dbReference type="AlphaFoldDB" id="K9U9T6"/>
<dbReference type="KEGG" id="cthe:Chro_5668"/>
<organism evidence="2 3">
    <name type="scientific">Chroococcidiopsis thermalis (strain PCC 7203)</name>
    <dbReference type="NCBI Taxonomy" id="251229"/>
    <lineage>
        <taxon>Bacteria</taxon>
        <taxon>Bacillati</taxon>
        <taxon>Cyanobacteriota</taxon>
        <taxon>Cyanophyceae</taxon>
        <taxon>Chroococcidiopsidales</taxon>
        <taxon>Chroococcidiopsidaceae</taxon>
        <taxon>Chroococcidiopsis</taxon>
    </lineage>
</organism>
<dbReference type="Gene3D" id="3.40.50.150">
    <property type="entry name" value="Vaccinia Virus protein VP39"/>
    <property type="match status" value="1"/>
</dbReference>
<dbReference type="GO" id="GO:0032259">
    <property type="term" value="P:methylation"/>
    <property type="evidence" value="ECO:0007669"/>
    <property type="project" value="UniProtKB-KW"/>
</dbReference>
<keyword evidence="2" id="KW-0489">Methyltransferase</keyword>
<dbReference type="SUPFAM" id="SSF53335">
    <property type="entry name" value="S-adenosyl-L-methionine-dependent methyltransferases"/>
    <property type="match status" value="1"/>
</dbReference>
<gene>
    <name evidence="2" type="ORF">Chro_5668</name>
</gene>
<dbReference type="HOGENOM" id="CLU_037990_11_2_3"/>
<dbReference type="PATRIC" id="fig|251229.3.peg.6623"/>
<protein>
    <submittedName>
        <fullName evidence="2">Methyltransferase type 11</fullName>
    </submittedName>
</protein>
<feature type="domain" description="Methyltransferase" evidence="1">
    <location>
        <begin position="57"/>
        <end position="155"/>
    </location>
</feature>
<evidence type="ECO:0000313" key="2">
    <source>
        <dbReference type="EMBL" id="AFY91019.1"/>
    </source>
</evidence>
<dbReference type="InterPro" id="IPR041698">
    <property type="entry name" value="Methyltransf_25"/>
</dbReference>
<sequence length="222" mass="24258">MHRRVESHQQAPQTTGQTVRRWAHLYDAVVGLVALGKERDIREMTAQIAGLKPSDKVLDVGCGTGSLAIAVKTRVGATGEVYGIDASPEMVEVARRKVSQIGVDVAFQVGLIENIPFPDCTFDVVLSSMMLHHLPGDDLKRQGFAEMYRVLKPGGSLSIVDIEPPASPLLRILHPILLVHFWVRIKLQDYQAVMEATGFTEIEVGKTGYGGLAFIRGRASKS</sequence>
<accession>K9U9T6</accession>
<reference evidence="2 3" key="1">
    <citation type="submission" date="2012-06" db="EMBL/GenBank/DDBJ databases">
        <title>Finished plasmid 1 of genome of Chroococcidiopsis thermalis PCC 7203.</title>
        <authorList>
            <consortium name="US DOE Joint Genome Institute"/>
            <person name="Gugger M."/>
            <person name="Coursin T."/>
            <person name="Rippka R."/>
            <person name="Tandeau De Marsac N."/>
            <person name="Huntemann M."/>
            <person name="Wei C.-L."/>
            <person name="Han J."/>
            <person name="Detter J.C."/>
            <person name="Han C."/>
            <person name="Tapia R."/>
            <person name="Davenport K."/>
            <person name="Daligault H."/>
            <person name="Erkkila T."/>
            <person name="Gu W."/>
            <person name="Munk A.C.C."/>
            <person name="Teshima H."/>
            <person name="Xu Y."/>
            <person name="Chain P."/>
            <person name="Chen A."/>
            <person name="Krypides N."/>
            <person name="Mavromatis K."/>
            <person name="Markowitz V."/>
            <person name="Szeto E."/>
            <person name="Ivanova N."/>
            <person name="Mikhailova N."/>
            <person name="Ovchinnikova G."/>
            <person name="Pagani I."/>
            <person name="Pati A."/>
            <person name="Goodwin L."/>
            <person name="Peters L."/>
            <person name="Pitluck S."/>
            <person name="Woyke T."/>
            <person name="Kerfeld C."/>
        </authorList>
    </citation>
    <scope>NUCLEOTIDE SEQUENCE [LARGE SCALE GENOMIC DNA]</scope>
    <source>
        <strain evidence="2 3">PCC 7203</strain>
        <plasmid evidence="2 3">pCHRO.01</plasmid>
    </source>
</reference>
<keyword evidence="3" id="KW-1185">Reference proteome</keyword>
<name>K9U9T6_CHRTP</name>
<dbReference type="Proteomes" id="UP000010384">
    <property type="component" value="Plasmid pCHRO.01"/>
</dbReference>
<dbReference type="RefSeq" id="WP_015162957.1">
    <property type="nucleotide sequence ID" value="NC_019699.1"/>
</dbReference>
<dbReference type="EMBL" id="CP003598">
    <property type="protein sequence ID" value="AFY91019.1"/>
    <property type="molecule type" value="Genomic_DNA"/>
</dbReference>
<dbReference type="InterPro" id="IPR029063">
    <property type="entry name" value="SAM-dependent_MTases_sf"/>
</dbReference>
<dbReference type="OrthoDB" id="529208at2"/>
<dbReference type="PANTHER" id="PTHR43591:SF24">
    <property type="entry name" value="2-METHOXY-6-POLYPRENYL-1,4-BENZOQUINOL METHYLASE, MITOCHONDRIAL"/>
    <property type="match status" value="1"/>
</dbReference>
<evidence type="ECO:0000313" key="3">
    <source>
        <dbReference type="Proteomes" id="UP000010384"/>
    </source>
</evidence>
<geneLocation type="plasmid" evidence="2 3">
    <name>pCHRO.01</name>
</geneLocation>
<dbReference type="GO" id="GO:0008168">
    <property type="term" value="F:methyltransferase activity"/>
    <property type="evidence" value="ECO:0007669"/>
    <property type="project" value="UniProtKB-KW"/>
</dbReference>
<dbReference type="Pfam" id="PF13649">
    <property type="entry name" value="Methyltransf_25"/>
    <property type="match status" value="1"/>
</dbReference>
<evidence type="ECO:0000259" key="1">
    <source>
        <dbReference type="Pfam" id="PF13649"/>
    </source>
</evidence>
<dbReference type="InParanoid" id="K9U9T6"/>
<proteinExistence type="predicted"/>
<keyword evidence="2" id="KW-0808">Transferase</keyword>
<dbReference type="CDD" id="cd02440">
    <property type="entry name" value="AdoMet_MTases"/>
    <property type="match status" value="1"/>
</dbReference>
<dbReference type="PANTHER" id="PTHR43591">
    <property type="entry name" value="METHYLTRANSFERASE"/>
    <property type="match status" value="1"/>
</dbReference>